<dbReference type="PANTHER" id="PTHR27003">
    <property type="entry name" value="OS07G0166700 PROTEIN"/>
    <property type="match status" value="1"/>
</dbReference>
<dbReference type="EMBL" id="JABTTQ020000010">
    <property type="protein sequence ID" value="KAK6148253.1"/>
    <property type="molecule type" value="Genomic_DNA"/>
</dbReference>
<dbReference type="SUPFAM" id="SSF56112">
    <property type="entry name" value="Protein kinase-like (PK-like)"/>
    <property type="match status" value="1"/>
</dbReference>
<feature type="domain" description="Protein kinase" evidence="2">
    <location>
        <begin position="365"/>
        <end position="480"/>
    </location>
</feature>
<evidence type="ECO:0000313" key="3">
    <source>
        <dbReference type="EMBL" id="KAK6148253.1"/>
    </source>
</evidence>
<evidence type="ECO:0000259" key="2">
    <source>
        <dbReference type="PROSITE" id="PS50011"/>
    </source>
</evidence>
<dbReference type="InterPro" id="IPR011009">
    <property type="entry name" value="Kinase-like_dom_sf"/>
</dbReference>
<keyword evidence="4" id="KW-1185">Reference proteome</keyword>
<dbReference type="InterPro" id="IPR045272">
    <property type="entry name" value="ANXUR1/2-like"/>
</dbReference>
<evidence type="ECO:0000256" key="1">
    <source>
        <dbReference type="PROSITE-ProRule" id="PRU10141"/>
    </source>
</evidence>
<reference evidence="3 4" key="1">
    <citation type="journal article" date="2021" name="Comput. Struct. Biotechnol. J.">
        <title>De novo genome assembly of the potent medicinal plant Rehmannia glutinosa using nanopore technology.</title>
        <authorList>
            <person name="Ma L."/>
            <person name="Dong C."/>
            <person name="Song C."/>
            <person name="Wang X."/>
            <person name="Zheng X."/>
            <person name="Niu Y."/>
            <person name="Chen S."/>
            <person name="Feng W."/>
        </authorList>
    </citation>
    <scope>NUCLEOTIDE SEQUENCE [LARGE SCALE GENOMIC DNA]</scope>
    <source>
        <strain evidence="3">DH-2019</strain>
    </source>
</reference>
<dbReference type="InterPro" id="IPR001245">
    <property type="entry name" value="Ser-Thr/Tyr_kinase_cat_dom"/>
</dbReference>
<dbReference type="Pfam" id="PF07714">
    <property type="entry name" value="PK_Tyr_Ser-Thr"/>
    <property type="match status" value="1"/>
</dbReference>
<dbReference type="InterPro" id="IPR017441">
    <property type="entry name" value="Protein_kinase_ATP_BS"/>
</dbReference>
<proteinExistence type="predicted"/>
<dbReference type="Gene3D" id="2.60.120.430">
    <property type="entry name" value="Galactose-binding lectin"/>
    <property type="match status" value="1"/>
</dbReference>
<dbReference type="Gene3D" id="1.10.510.10">
    <property type="entry name" value="Transferase(Phosphotransferase) domain 1"/>
    <property type="match status" value="1"/>
</dbReference>
<name>A0ABR0WL10_REHGL</name>
<gene>
    <name evidence="3" type="ORF">DH2020_019165</name>
</gene>
<dbReference type="PROSITE" id="PS00107">
    <property type="entry name" value="PROTEIN_KINASE_ATP"/>
    <property type="match status" value="1"/>
</dbReference>
<keyword evidence="1" id="KW-0547">Nucleotide-binding</keyword>
<protein>
    <recommendedName>
        <fullName evidence="2">Protein kinase domain-containing protein</fullName>
    </recommendedName>
</protein>
<keyword evidence="1" id="KW-0067">ATP-binding</keyword>
<dbReference type="PROSITE" id="PS50011">
    <property type="entry name" value="PROTEIN_KINASE_DOM"/>
    <property type="match status" value="1"/>
</dbReference>
<accession>A0ABR0WL10</accession>
<feature type="binding site" evidence="1">
    <location>
        <position position="394"/>
    </location>
    <ligand>
        <name>ATP</name>
        <dbReference type="ChEBI" id="CHEBI:30616"/>
    </ligand>
</feature>
<dbReference type="Proteomes" id="UP001318860">
    <property type="component" value="Unassembled WGS sequence"/>
</dbReference>
<organism evidence="3 4">
    <name type="scientific">Rehmannia glutinosa</name>
    <name type="common">Chinese foxglove</name>
    <dbReference type="NCBI Taxonomy" id="99300"/>
    <lineage>
        <taxon>Eukaryota</taxon>
        <taxon>Viridiplantae</taxon>
        <taxon>Streptophyta</taxon>
        <taxon>Embryophyta</taxon>
        <taxon>Tracheophyta</taxon>
        <taxon>Spermatophyta</taxon>
        <taxon>Magnoliopsida</taxon>
        <taxon>eudicotyledons</taxon>
        <taxon>Gunneridae</taxon>
        <taxon>Pentapetalae</taxon>
        <taxon>asterids</taxon>
        <taxon>lamiids</taxon>
        <taxon>Lamiales</taxon>
        <taxon>Orobanchaceae</taxon>
        <taxon>Rehmannieae</taxon>
        <taxon>Rehmannia</taxon>
    </lineage>
</organism>
<comment type="caution">
    <text evidence="3">The sequence shown here is derived from an EMBL/GenBank/DDBJ whole genome shotgun (WGS) entry which is preliminary data.</text>
</comment>
<sequence>MVSHGRNETQRRGLRVRNSNCPSRPPIGHCLSNQQAVIPDLSRSDCHPGFVMVRRGTARLSRSRFSYVFQVNPGQKIVRLHFNPAPYKGFKRFKDLFSVEAASFTLVSNFSASLTTDALGVNSTAFEIIRRLNIKHEDSVSSGGDIGDLFEMWGTFPKRKASNINHNVMTWKISVDVGFRYLVRLHFSVLGHKISQIGGVSLQVRVNQMVADIKFDIFGERDDGEEIISWYRDYIVMMDGNKQEGKRDLFICVQSNGNGFMDIGHRILKGFEIMKLSNPDHSLASPNPLPSSARVSSYWTTQNLNGNITTTVAIALLTLLNTIVHALRQVWEARFTEEENKPSARAERLCRRFSLVEIQLATRNFSDAYLIGRGGFGKVYKGLIDNGRETVAIKRQKSNSRQGAREFLTEIETLTELRHVNLVSLIGYCNEHGEMILVYEYMACGTLADHLYKLARNNDNCSSLTWKKRLAICIGAVIST</sequence>
<evidence type="ECO:0000313" key="4">
    <source>
        <dbReference type="Proteomes" id="UP001318860"/>
    </source>
</evidence>
<dbReference type="PANTHER" id="PTHR27003:SF467">
    <property type="entry name" value="PROTEIN KINASE DOMAIN-CONTAINING PROTEIN"/>
    <property type="match status" value="1"/>
</dbReference>
<dbReference type="InterPro" id="IPR000719">
    <property type="entry name" value="Prot_kinase_dom"/>
</dbReference>